<keyword evidence="3" id="KW-1185">Reference proteome</keyword>
<dbReference type="AlphaFoldDB" id="A0AAN2CAU9"/>
<dbReference type="InterPro" id="IPR000073">
    <property type="entry name" value="AB_hydrolase_1"/>
</dbReference>
<dbReference type="SUPFAM" id="SSF53474">
    <property type="entry name" value="alpha/beta-Hydrolases"/>
    <property type="match status" value="1"/>
</dbReference>
<protein>
    <submittedName>
        <fullName evidence="2">Alpha/beta hydrolase</fullName>
    </submittedName>
</protein>
<accession>A0AAN2CAU9</accession>
<dbReference type="InterPro" id="IPR029058">
    <property type="entry name" value="AB_hydrolase_fold"/>
</dbReference>
<feature type="domain" description="AB hydrolase-1" evidence="1">
    <location>
        <begin position="33"/>
        <end position="270"/>
    </location>
</feature>
<dbReference type="Pfam" id="PF12697">
    <property type="entry name" value="Abhydrolase_6"/>
    <property type="match status" value="1"/>
</dbReference>
<dbReference type="EMBL" id="AP025523">
    <property type="protein sequence ID" value="BDE07739.1"/>
    <property type="molecule type" value="Genomic_DNA"/>
</dbReference>
<dbReference type="Proteomes" id="UP001317532">
    <property type="component" value="Chromosome"/>
</dbReference>
<dbReference type="InterPro" id="IPR050228">
    <property type="entry name" value="Carboxylesterase_BioH"/>
</dbReference>
<dbReference type="Gene3D" id="3.40.50.1820">
    <property type="entry name" value="alpha/beta hydrolase"/>
    <property type="match status" value="1"/>
</dbReference>
<evidence type="ECO:0000259" key="1">
    <source>
        <dbReference type="Pfam" id="PF12697"/>
    </source>
</evidence>
<dbReference type="PANTHER" id="PTHR43194">
    <property type="entry name" value="HYDROLASE ALPHA/BETA FOLD FAMILY"/>
    <property type="match status" value="1"/>
</dbReference>
<evidence type="ECO:0000313" key="2">
    <source>
        <dbReference type="EMBL" id="BDE07739.1"/>
    </source>
</evidence>
<organism evidence="2 3">
    <name type="scientific">Vulcanimicrobium alpinum</name>
    <dbReference type="NCBI Taxonomy" id="3016050"/>
    <lineage>
        <taxon>Bacteria</taxon>
        <taxon>Bacillati</taxon>
        <taxon>Vulcanimicrobiota</taxon>
        <taxon>Vulcanimicrobiia</taxon>
        <taxon>Vulcanimicrobiales</taxon>
        <taxon>Vulcanimicrobiaceae</taxon>
        <taxon>Vulcanimicrobium</taxon>
    </lineage>
</organism>
<name>A0AAN2CAU9_UNVUL</name>
<gene>
    <name evidence="2" type="ORF">WPS_30150</name>
</gene>
<dbReference type="PANTHER" id="PTHR43194:SF2">
    <property type="entry name" value="PEROXISOMAL MEMBRANE PROTEIN LPX1"/>
    <property type="match status" value="1"/>
</dbReference>
<dbReference type="GO" id="GO:0016787">
    <property type="term" value="F:hydrolase activity"/>
    <property type="evidence" value="ECO:0007669"/>
    <property type="project" value="UniProtKB-KW"/>
</dbReference>
<reference evidence="2 3" key="1">
    <citation type="journal article" date="2022" name="ISME Commun">
        <title>Vulcanimicrobium alpinus gen. nov. sp. nov., the first cultivated representative of the candidate phylum 'Eremiobacterota', is a metabolically versatile aerobic anoxygenic phototroph.</title>
        <authorList>
            <person name="Yabe S."/>
            <person name="Muto K."/>
            <person name="Abe K."/>
            <person name="Yokota A."/>
            <person name="Staudigel H."/>
            <person name="Tebo B.M."/>
        </authorList>
    </citation>
    <scope>NUCLEOTIDE SEQUENCE [LARGE SCALE GENOMIC DNA]</scope>
    <source>
        <strain evidence="2 3">WC8-2</strain>
    </source>
</reference>
<proteinExistence type="predicted"/>
<dbReference type="KEGG" id="vab:WPS_30150"/>
<sequence>MFFRERFAPMSELLRLPGGAVLHVHGPAAAPPILFLHGVGGGAWSWAPQVAEFASDRRVYVWEARGHGDAARVDDAGLADYAVDAQEAFDAVRVASPAPVALTGHSMGGLLALALAGRQPSAVGALALIDPVYAEANEAHVPPPLRPLARALAAPLVGSLERGGPVATWISRSIFFRSFADRAEAERWWPVQRAQVPLEYPRMVLEGIGGVEGFTLDGLADRIIAPTLVLNGRFSALATRLHERLGPRFIEDRIPGGHYLQLDRPAAVSERLRRFLAEHAAP</sequence>
<keyword evidence="2" id="KW-0378">Hydrolase</keyword>
<evidence type="ECO:0000313" key="3">
    <source>
        <dbReference type="Proteomes" id="UP001317532"/>
    </source>
</evidence>